<evidence type="ECO:0000256" key="2">
    <source>
        <dbReference type="ARBA" id="ARBA00023015"/>
    </source>
</evidence>
<dbReference type="GO" id="GO:0006352">
    <property type="term" value="P:DNA-templated transcription initiation"/>
    <property type="evidence" value="ECO:0007669"/>
    <property type="project" value="InterPro"/>
</dbReference>
<evidence type="ECO:0000259" key="6">
    <source>
        <dbReference type="Pfam" id="PF08281"/>
    </source>
</evidence>
<organism evidence="7 8">
    <name type="scientific">Chitinophaga ginsengisegetis</name>
    <dbReference type="NCBI Taxonomy" id="393003"/>
    <lineage>
        <taxon>Bacteria</taxon>
        <taxon>Pseudomonadati</taxon>
        <taxon>Bacteroidota</taxon>
        <taxon>Chitinophagia</taxon>
        <taxon>Chitinophagales</taxon>
        <taxon>Chitinophagaceae</taxon>
        <taxon>Chitinophaga</taxon>
    </lineage>
</organism>
<feature type="domain" description="RNA polymerase sigma factor 70 region 4 type 2" evidence="6">
    <location>
        <begin position="136"/>
        <end position="185"/>
    </location>
</feature>
<dbReference type="NCBIfam" id="TIGR02985">
    <property type="entry name" value="Sig70_bacteroi1"/>
    <property type="match status" value="1"/>
</dbReference>
<evidence type="ECO:0000256" key="1">
    <source>
        <dbReference type="ARBA" id="ARBA00010641"/>
    </source>
</evidence>
<keyword evidence="8" id="KW-1185">Reference proteome</keyword>
<dbReference type="NCBIfam" id="TIGR02937">
    <property type="entry name" value="sigma70-ECF"/>
    <property type="match status" value="1"/>
</dbReference>
<evidence type="ECO:0000256" key="4">
    <source>
        <dbReference type="ARBA" id="ARBA00023163"/>
    </source>
</evidence>
<dbReference type="CDD" id="cd06171">
    <property type="entry name" value="Sigma70_r4"/>
    <property type="match status" value="1"/>
</dbReference>
<evidence type="ECO:0000259" key="5">
    <source>
        <dbReference type="Pfam" id="PF04542"/>
    </source>
</evidence>
<dbReference type="InterPro" id="IPR007627">
    <property type="entry name" value="RNA_pol_sigma70_r2"/>
</dbReference>
<protein>
    <submittedName>
        <fullName evidence="7">RNA polymerase sigma-70 factor, ECF subfamily</fullName>
    </submittedName>
</protein>
<keyword evidence="2" id="KW-0805">Transcription regulation</keyword>
<dbReference type="Proteomes" id="UP000190166">
    <property type="component" value="Unassembled WGS sequence"/>
</dbReference>
<dbReference type="InterPro" id="IPR036388">
    <property type="entry name" value="WH-like_DNA-bd_sf"/>
</dbReference>
<dbReference type="InterPro" id="IPR014284">
    <property type="entry name" value="RNA_pol_sigma-70_dom"/>
</dbReference>
<dbReference type="Gene3D" id="1.10.10.10">
    <property type="entry name" value="Winged helix-like DNA-binding domain superfamily/Winged helix DNA-binding domain"/>
    <property type="match status" value="1"/>
</dbReference>
<dbReference type="AlphaFoldDB" id="A0A1T5P1S7"/>
<dbReference type="InterPro" id="IPR013249">
    <property type="entry name" value="RNA_pol_sigma70_r4_t2"/>
</dbReference>
<dbReference type="EMBL" id="FUZZ01000002">
    <property type="protein sequence ID" value="SKD06259.1"/>
    <property type="molecule type" value="Genomic_DNA"/>
</dbReference>
<dbReference type="Pfam" id="PF04542">
    <property type="entry name" value="Sigma70_r2"/>
    <property type="match status" value="1"/>
</dbReference>
<name>A0A1T5P1S7_9BACT</name>
<reference evidence="7 8" key="1">
    <citation type="submission" date="2017-02" db="EMBL/GenBank/DDBJ databases">
        <authorList>
            <person name="Peterson S.W."/>
        </authorList>
    </citation>
    <scope>NUCLEOTIDE SEQUENCE [LARGE SCALE GENOMIC DNA]</scope>
    <source>
        <strain evidence="7 8">DSM 18108</strain>
    </source>
</reference>
<dbReference type="GO" id="GO:0003677">
    <property type="term" value="F:DNA binding"/>
    <property type="evidence" value="ECO:0007669"/>
    <property type="project" value="InterPro"/>
</dbReference>
<keyword evidence="3" id="KW-0731">Sigma factor</keyword>
<dbReference type="Gene3D" id="1.10.1740.10">
    <property type="match status" value="1"/>
</dbReference>
<evidence type="ECO:0000313" key="8">
    <source>
        <dbReference type="Proteomes" id="UP000190166"/>
    </source>
</evidence>
<dbReference type="PANTHER" id="PTHR43133">
    <property type="entry name" value="RNA POLYMERASE ECF-TYPE SIGMA FACTO"/>
    <property type="match status" value="1"/>
</dbReference>
<dbReference type="InterPro" id="IPR039425">
    <property type="entry name" value="RNA_pol_sigma-70-like"/>
</dbReference>
<feature type="domain" description="RNA polymerase sigma-70 region 2" evidence="5">
    <location>
        <begin position="40"/>
        <end position="105"/>
    </location>
</feature>
<dbReference type="PANTHER" id="PTHR43133:SF46">
    <property type="entry name" value="RNA POLYMERASE SIGMA-70 FACTOR ECF SUBFAMILY"/>
    <property type="match status" value="1"/>
</dbReference>
<gene>
    <name evidence="7" type="ORF">SAMN05660461_3364</name>
</gene>
<proteinExistence type="inferred from homology"/>
<evidence type="ECO:0000313" key="7">
    <source>
        <dbReference type="EMBL" id="SKD06259.1"/>
    </source>
</evidence>
<sequence length="210" mass="24199">MQQKWNIEYGKQLPINQTYNEKALLLQIAAGDETAYRQVFNSHWNQIYQVALSFLKTPGEAKDAVQTVFIKLWEKRHKLPEVDNFDAWLFIVARNTIVNILHQQASFVDVHQVEDTVPENYLTPDSLLEYKQTASLIQDAIAQLPPQQSLIFRLSREQGLTHPQIARELNIAPATVKSHMVRALNTIREYVRKQGGNALLLIWLLEKLGK</sequence>
<dbReference type="STRING" id="393003.SAMN05660461_3364"/>
<dbReference type="RefSeq" id="WP_159454334.1">
    <property type="nucleotide sequence ID" value="NZ_FUZZ01000002.1"/>
</dbReference>
<dbReference type="Pfam" id="PF08281">
    <property type="entry name" value="Sigma70_r4_2"/>
    <property type="match status" value="1"/>
</dbReference>
<dbReference type="SUPFAM" id="SSF88946">
    <property type="entry name" value="Sigma2 domain of RNA polymerase sigma factors"/>
    <property type="match status" value="1"/>
</dbReference>
<dbReference type="SUPFAM" id="SSF88659">
    <property type="entry name" value="Sigma3 and sigma4 domains of RNA polymerase sigma factors"/>
    <property type="match status" value="1"/>
</dbReference>
<evidence type="ECO:0000256" key="3">
    <source>
        <dbReference type="ARBA" id="ARBA00023082"/>
    </source>
</evidence>
<dbReference type="InterPro" id="IPR013325">
    <property type="entry name" value="RNA_pol_sigma_r2"/>
</dbReference>
<dbReference type="InterPro" id="IPR014327">
    <property type="entry name" value="RNA_pol_sigma70_bacteroid"/>
</dbReference>
<accession>A0A1T5P1S7</accession>
<dbReference type="GO" id="GO:0016987">
    <property type="term" value="F:sigma factor activity"/>
    <property type="evidence" value="ECO:0007669"/>
    <property type="project" value="UniProtKB-KW"/>
</dbReference>
<dbReference type="InterPro" id="IPR013324">
    <property type="entry name" value="RNA_pol_sigma_r3/r4-like"/>
</dbReference>
<keyword evidence="4" id="KW-0804">Transcription</keyword>
<comment type="similarity">
    <text evidence="1">Belongs to the sigma-70 factor family. ECF subfamily.</text>
</comment>